<evidence type="ECO:0000313" key="2">
    <source>
        <dbReference type="Proteomes" id="UP000663844"/>
    </source>
</evidence>
<gene>
    <name evidence="1" type="ORF">OXD698_LOCUS51151</name>
</gene>
<protein>
    <submittedName>
        <fullName evidence="1">Uncharacterized protein</fullName>
    </submittedName>
</protein>
<evidence type="ECO:0000313" key="1">
    <source>
        <dbReference type="EMBL" id="CAF4395368.1"/>
    </source>
</evidence>
<proteinExistence type="predicted"/>
<sequence>IQHSSYTMKIKGARAIQMIGETLKNNLNIEYLIILVEFLLKGLYGRVYEGKECFLRAMETICTYCKCKKIDSARFDFIVCRTSEVRVIIYSFFFLL</sequence>
<organism evidence="1 2">
    <name type="scientific">Adineta steineri</name>
    <dbReference type="NCBI Taxonomy" id="433720"/>
    <lineage>
        <taxon>Eukaryota</taxon>
        <taxon>Metazoa</taxon>
        <taxon>Spiralia</taxon>
        <taxon>Gnathifera</taxon>
        <taxon>Rotifera</taxon>
        <taxon>Eurotatoria</taxon>
        <taxon>Bdelloidea</taxon>
        <taxon>Adinetida</taxon>
        <taxon>Adinetidae</taxon>
        <taxon>Adineta</taxon>
    </lineage>
</organism>
<comment type="caution">
    <text evidence="1">The sequence shown here is derived from an EMBL/GenBank/DDBJ whole genome shotgun (WGS) entry which is preliminary data.</text>
</comment>
<accession>A0A820NSK8</accession>
<name>A0A820NSK8_9BILA</name>
<reference evidence="1" key="1">
    <citation type="submission" date="2021-02" db="EMBL/GenBank/DDBJ databases">
        <authorList>
            <person name="Nowell W R."/>
        </authorList>
    </citation>
    <scope>NUCLEOTIDE SEQUENCE</scope>
</reference>
<dbReference type="Proteomes" id="UP000663844">
    <property type="component" value="Unassembled WGS sequence"/>
</dbReference>
<dbReference type="EMBL" id="CAJOAZ010025731">
    <property type="protein sequence ID" value="CAF4395368.1"/>
    <property type="molecule type" value="Genomic_DNA"/>
</dbReference>
<feature type="non-terminal residue" evidence="1">
    <location>
        <position position="1"/>
    </location>
</feature>
<dbReference type="AlphaFoldDB" id="A0A820NSK8"/>